<accession>A0A010QCZ2</accession>
<dbReference type="Pfam" id="PF13561">
    <property type="entry name" value="adh_short_C2"/>
    <property type="match status" value="1"/>
</dbReference>
<evidence type="ECO:0000256" key="1">
    <source>
        <dbReference type="ARBA" id="ARBA00006484"/>
    </source>
</evidence>
<dbReference type="InterPro" id="IPR002347">
    <property type="entry name" value="SDR_fam"/>
</dbReference>
<evidence type="ECO:0000256" key="2">
    <source>
        <dbReference type="ARBA" id="ARBA00022857"/>
    </source>
</evidence>
<dbReference type="PRINTS" id="PR00080">
    <property type="entry name" value="SDRFAMILY"/>
</dbReference>
<keyword evidence="2" id="KW-0521">NADP</keyword>
<evidence type="ECO:0000313" key="5">
    <source>
        <dbReference type="EMBL" id="EXF77742.1"/>
    </source>
</evidence>
<dbReference type="OrthoDB" id="417891at2759"/>
<evidence type="ECO:0000256" key="3">
    <source>
        <dbReference type="ARBA" id="ARBA00023002"/>
    </source>
</evidence>
<reference evidence="5 6" key="1">
    <citation type="submission" date="2014-02" db="EMBL/GenBank/DDBJ databases">
        <title>The genome sequence of Colletotrichum fioriniae PJ7.</title>
        <authorList>
            <person name="Baroncelli R."/>
            <person name="Thon M.R."/>
        </authorList>
    </citation>
    <scope>NUCLEOTIDE SEQUENCE [LARGE SCALE GENOMIC DNA]</scope>
    <source>
        <strain evidence="5 6">PJ7</strain>
    </source>
</reference>
<sequence>MTGSSDQNGNGTTAIPTNGTTNGTNDAPSYLSTLPPAGADWKVSLKDKVIAISGANQGIGLGIAEVCLANDAACVYSLDITEPAEHFAALLKRFPGKLAFQHCDVTDYASVAAAVDAVVAATGRFDGMVANAGATKHQPALDFTPEQFDRLFKLNVNGSWNCATAAARAFIKLGCKGSIVFTASMTSYRPNRAAPSAPYGATKGAIRNMTHTLAMEWAEHGIRVNSISPGFVKTALTYYVETSPDWDTKMKYYGGMPRLALPQELGGAYVYLLSETASYTTGIDIPIAGVVGAW</sequence>
<dbReference type="AlphaFoldDB" id="A0A010QCZ2"/>
<dbReference type="PANTHER" id="PTHR43008:SF4">
    <property type="entry name" value="CHAIN DEHYDROGENASE, PUTATIVE (AFU_ORTHOLOGUE AFUA_4G08710)-RELATED"/>
    <property type="match status" value="1"/>
</dbReference>
<dbReference type="InterPro" id="IPR036291">
    <property type="entry name" value="NAD(P)-bd_dom_sf"/>
</dbReference>
<dbReference type="HOGENOM" id="CLU_010194_1_1_1"/>
<dbReference type="PRINTS" id="PR00081">
    <property type="entry name" value="GDHRDH"/>
</dbReference>
<dbReference type="EMBL" id="JARH01000682">
    <property type="protein sequence ID" value="EXF77742.1"/>
    <property type="molecule type" value="Genomic_DNA"/>
</dbReference>
<dbReference type="GO" id="GO:0016616">
    <property type="term" value="F:oxidoreductase activity, acting on the CH-OH group of donors, NAD or NADP as acceptor"/>
    <property type="evidence" value="ECO:0007669"/>
    <property type="project" value="UniProtKB-ARBA"/>
</dbReference>
<dbReference type="KEGG" id="cfj:CFIO01_03063"/>
<dbReference type="GO" id="GO:0050664">
    <property type="term" value="F:oxidoreductase activity, acting on NAD(P)H, oxygen as acceptor"/>
    <property type="evidence" value="ECO:0007669"/>
    <property type="project" value="TreeGrafter"/>
</dbReference>
<dbReference type="SUPFAM" id="SSF51735">
    <property type="entry name" value="NAD(P)-binding Rossmann-fold domains"/>
    <property type="match status" value="1"/>
</dbReference>
<keyword evidence="6" id="KW-1185">Reference proteome</keyword>
<dbReference type="eggNOG" id="KOG0725">
    <property type="taxonomic scope" value="Eukaryota"/>
</dbReference>
<name>A0A010QCZ2_9PEZI</name>
<proteinExistence type="inferred from homology"/>
<protein>
    <recommendedName>
        <fullName evidence="7">Short-chain dehydrogenase</fullName>
    </recommendedName>
</protein>
<evidence type="ECO:0000256" key="4">
    <source>
        <dbReference type="SAM" id="MobiDB-lite"/>
    </source>
</evidence>
<gene>
    <name evidence="5" type="ORF">CFIO01_03063</name>
</gene>
<evidence type="ECO:0000313" key="6">
    <source>
        <dbReference type="Proteomes" id="UP000020467"/>
    </source>
</evidence>
<comment type="caution">
    <text evidence="5">The sequence shown here is derived from an EMBL/GenBank/DDBJ whole genome shotgun (WGS) entry which is preliminary data.</text>
</comment>
<dbReference type="Gene3D" id="3.40.50.720">
    <property type="entry name" value="NAD(P)-binding Rossmann-like Domain"/>
    <property type="match status" value="1"/>
</dbReference>
<dbReference type="Proteomes" id="UP000020467">
    <property type="component" value="Unassembled WGS sequence"/>
</dbReference>
<keyword evidence="3" id="KW-0560">Oxidoreductase</keyword>
<comment type="similarity">
    <text evidence="1">Belongs to the short-chain dehydrogenases/reductases (SDR) family.</text>
</comment>
<dbReference type="PANTHER" id="PTHR43008">
    <property type="entry name" value="BENZIL REDUCTASE"/>
    <property type="match status" value="1"/>
</dbReference>
<evidence type="ECO:0008006" key="7">
    <source>
        <dbReference type="Google" id="ProtNLM"/>
    </source>
</evidence>
<feature type="region of interest" description="Disordered" evidence="4">
    <location>
        <begin position="1"/>
        <end position="29"/>
    </location>
</feature>
<dbReference type="FunFam" id="3.40.50.720:FF:000084">
    <property type="entry name" value="Short-chain dehydrogenase reductase"/>
    <property type="match status" value="1"/>
</dbReference>
<organism evidence="5 6">
    <name type="scientific">Colletotrichum fioriniae PJ7</name>
    <dbReference type="NCBI Taxonomy" id="1445577"/>
    <lineage>
        <taxon>Eukaryota</taxon>
        <taxon>Fungi</taxon>
        <taxon>Dikarya</taxon>
        <taxon>Ascomycota</taxon>
        <taxon>Pezizomycotina</taxon>
        <taxon>Sordariomycetes</taxon>
        <taxon>Hypocreomycetidae</taxon>
        <taxon>Glomerellales</taxon>
        <taxon>Glomerellaceae</taxon>
        <taxon>Colletotrichum</taxon>
        <taxon>Colletotrichum acutatum species complex</taxon>
    </lineage>
</organism>